<dbReference type="Proteomes" id="UP000191931">
    <property type="component" value="Unassembled WGS sequence"/>
</dbReference>
<evidence type="ECO:0000313" key="6">
    <source>
        <dbReference type="EMBL" id="SLM31890.1"/>
    </source>
</evidence>
<evidence type="ECO:0000256" key="2">
    <source>
        <dbReference type="ARBA" id="ARBA00022723"/>
    </source>
</evidence>
<name>A0A1W1HHG9_9BACT</name>
<protein>
    <submittedName>
        <fullName evidence="6">Dimethylamine corrinoid protein 2</fullName>
    </submittedName>
</protein>
<sequence>MTKDKEILDGLADAVLAMDEKRAKSLAEEVIKRGVDIREAVLEGLSKGMEEVGRNYNNGTYFVSEMLLCSDAMNAAFDVFKPHLKGTEFLSKGRDIIIGVVQGDIHDIGKNLVKVMLESVGFTVHDLGTDVPLERFIEDAQRVNARIICLSTLMTTSMCQMERFIQTLEERGIRDRYKILVGGSPVTQSFADAINADGYADDAFLAAKKARELMET</sequence>
<feature type="domain" description="B12-binding N-terminal" evidence="5">
    <location>
        <begin position="1"/>
        <end position="92"/>
    </location>
</feature>
<keyword evidence="2" id="KW-0479">Metal-binding</keyword>
<dbReference type="InterPro" id="IPR003759">
    <property type="entry name" value="Cbl-bd_cap"/>
</dbReference>
<dbReference type="GO" id="GO:0050667">
    <property type="term" value="P:homocysteine metabolic process"/>
    <property type="evidence" value="ECO:0007669"/>
    <property type="project" value="TreeGrafter"/>
</dbReference>
<gene>
    <name evidence="6" type="primary">mtbC</name>
    <name evidence="6" type="ORF">MTBBW1_50013</name>
</gene>
<dbReference type="STRING" id="1246637.MTBBW1_50013"/>
<dbReference type="OrthoDB" id="9803687at2"/>
<dbReference type="GO" id="GO:0005829">
    <property type="term" value="C:cytosol"/>
    <property type="evidence" value="ECO:0007669"/>
    <property type="project" value="TreeGrafter"/>
</dbReference>
<dbReference type="PANTHER" id="PTHR45833">
    <property type="entry name" value="METHIONINE SYNTHASE"/>
    <property type="match status" value="1"/>
</dbReference>
<dbReference type="Pfam" id="PF02310">
    <property type="entry name" value="B12-binding"/>
    <property type="match status" value="1"/>
</dbReference>
<evidence type="ECO:0000256" key="3">
    <source>
        <dbReference type="ARBA" id="ARBA00023285"/>
    </source>
</evidence>
<dbReference type="SUPFAM" id="SSF47644">
    <property type="entry name" value="Methionine synthase domain"/>
    <property type="match status" value="1"/>
</dbReference>
<evidence type="ECO:0000259" key="4">
    <source>
        <dbReference type="PROSITE" id="PS51332"/>
    </source>
</evidence>
<organism evidence="6 7">
    <name type="scientific">Desulfamplus magnetovallimortis</name>
    <dbReference type="NCBI Taxonomy" id="1246637"/>
    <lineage>
        <taxon>Bacteria</taxon>
        <taxon>Pseudomonadati</taxon>
        <taxon>Thermodesulfobacteriota</taxon>
        <taxon>Desulfobacteria</taxon>
        <taxon>Desulfobacterales</taxon>
        <taxon>Desulfobacteraceae</taxon>
        <taxon>Desulfamplus</taxon>
    </lineage>
</organism>
<dbReference type="Gene3D" id="3.40.50.280">
    <property type="entry name" value="Cobalamin-binding domain"/>
    <property type="match status" value="1"/>
</dbReference>
<accession>A0A1W1HHG9</accession>
<dbReference type="RefSeq" id="WP_080797795.1">
    <property type="nucleotide sequence ID" value="NZ_LT828540.1"/>
</dbReference>
<dbReference type="SMART" id="SM01018">
    <property type="entry name" value="B12-binding_2"/>
    <property type="match status" value="1"/>
</dbReference>
<evidence type="ECO:0000313" key="7">
    <source>
        <dbReference type="Proteomes" id="UP000191931"/>
    </source>
</evidence>
<dbReference type="PROSITE" id="PS51332">
    <property type="entry name" value="B12_BINDING"/>
    <property type="match status" value="1"/>
</dbReference>
<keyword evidence="7" id="KW-1185">Reference proteome</keyword>
<dbReference type="PROSITE" id="PS51337">
    <property type="entry name" value="B12_BINDING_NTER"/>
    <property type="match status" value="1"/>
</dbReference>
<dbReference type="CDD" id="cd02070">
    <property type="entry name" value="corrinoid_protein_B12-BD"/>
    <property type="match status" value="1"/>
</dbReference>
<dbReference type="SUPFAM" id="SSF52242">
    <property type="entry name" value="Cobalamin (vitamin B12)-binding domain"/>
    <property type="match status" value="1"/>
</dbReference>
<dbReference type="InterPro" id="IPR036724">
    <property type="entry name" value="Cobalamin-bd_sf"/>
</dbReference>
<dbReference type="Pfam" id="PF02607">
    <property type="entry name" value="B12-binding_2"/>
    <property type="match status" value="1"/>
</dbReference>
<dbReference type="InterPro" id="IPR036594">
    <property type="entry name" value="Meth_synthase_dom"/>
</dbReference>
<keyword evidence="3" id="KW-0170">Cobalt</keyword>
<evidence type="ECO:0000256" key="1">
    <source>
        <dbReference type="ARBA" id="ARBA00010854"/>
    </source>
</evidence>
<dbReference type="GO" id="GO:0008705">
    <property type="term" value="F:methionine synthase activity"/>
    <property type="evidence" value="ECO:0007669"/>
    <property type="project" value="TreeGrafter"/>
</dbReference>
<dbReference type="GO" id="GO:0046653">
    <property type="term" value="P:tetrahydrofolate metabolic process"/>
    <property type="evidence" value="ECO:0007669"/>
    <property type="project" value="TreeGrafter"/>
</dbReference>
<dbReference type="InterPro" id="IPR050554">
    <property type="entry name" value="Met_Synthase/Corrinoid"/>
</dbReference>
<feature type="domain" description="B12-binding" evidence="4">
    <location>
        <begin position="93"/>
        <end position="216"/>
    </location>
</feature>
<dbReference type="GO" id="GO:0046872">
    <property type="term" value="F:metal ion binding"/>
    <property type="evidence" value="ECO:0007669"/>
    <property type="project" value="UniProtKB-KW"/>
</dbReference>
<dbReference type="AlphaFoldDB" id="A0A1W1HHG9"/>
<proteinExistence type="inferred from homology"/>
<dbReference type="EMBL" id="FWEV01000292">
    <property type="protein sequence ID" value="SLM31890.1"/>
    <property type="molecule type" value="Genomic_DNA"/>
</dbReference>
<evidence type="ECO:0000259" key="5">
    <source>
        <dbReference type="PROSITE" id="PS51337"/>
    </source>
</evidence>
<dbReference type="FunFam" id="3.40.50.280:FF:000003">
    <property type="entry name" value="Dimethylamine methyltransferase corrinoid protein"/>
    <property type="match status" value="1"/>
</dbReference>
<comment type="similarity">
    <text evidence="1">Belongs to the methylamine corrinoid protein family.</text>
</comment>
<dbReference type="PANTHER" id="PTHR45833:SF1">
    <property type="entry name" value="METHIONINE SYNTHASE"/>
    <property type="match status" value="1"/>
</dbReference>
<reference evidence="6 7" key="1">
    <citation type="submission" date="2017-03" db="EMBL/GenBank/DDBJ databases">
        <authorList>
            <person name="Afonso C.L."/>
            <person name="Miller P.J."/>
            <person name="Scott M.A."/>
            <person name="Spackman E."/>
            <person name="Goraichik I."/>
            <person name="Dimitrov K.M."/>
            <person name="Suarez D.L."/>
            <person name="Swayne D.E."/>
        </authorList>
    </citation>
    <scope>NUCLEOTIDE SEQUENCE [LARGE SCALE GENOMIC DNA]</scope>
    <source>
        <strain evidence="6">PRJEB14757</strain>
    </source>
</reference>
<dbReference type="GO" id="GO:0031419">
    <property type="term" value="F:cobalamin binding"/>
    <property type="evidence" value="ECO:0007669"/>
    <property type="project" value="InterPro"/>
</dbReference>
<dbReference type="Gene3D" id="1.10.1240.10">
    <property type="entry name" value="Methionine synthase domain"/>
    <property type="match status" value="1"/>
</dbReference>
<dbReference type="InterPro" id="IPR006158">
    <property type="entry name" value="Cobalamin-bd"/>
</dbReference>